<proteinExistence type="predicted"/>
<accession>A0A9Q0F9N9</accession>
<dbReference type="EMBL" id="JAKUCV010006579">
    <property type="protein sequence ID" value="KAJ4826790.1"/>
    <property type="molecule type" value="Genomic_DNA"/>
</dbReference>
<name>A0A9Q0F9N9_9ROSI</name>
<dbReference type="Proteomes" id="UP001141552">
    <property type="component" value="Unassembled WGS sequence"/>
</dbReference>
<reference evidence="1" key="2">
    <citation type="journal article" date="2023" name="Plants (Basel)">
        <title>Annotation of the Turnera subulata (Passifloraceae) Draft Genome Reveals the S-Locus Evolved after the Divergence of Turneroideae from Passifloroideae in a Stepwise Manner.</title>
        <authorList>
            <person name="Henning P.M."/>
            <person name="Roalson E.H."/>
            <person name="Mir W."/>
            <person name="McCubbin A.G."/>
            <person name="Shore J.S."/>
        </authorList>
    </citation>
    <scope>NUCLEOTIDE SEQUENCE</scope>
    <source>
        <strain evidence="1">F60SS</strain>
    </source>
</reference>
<evidence type="ECO:0000313" key="1">
    <source>
        <dbReference type="EMBL" id="KAJ4826790.1"/>
    </source>
</evidence>
<gene>
    <name evidence="1" type="ORF">Tsubulata_034778</name>
</gene>
<keyword evidence="2" id="KW-1185">Reference proteome</keyword>
<sequence length="119" mass="13009">MDVGPHMVLHRPSPFHRLKSLEVEVYDDDVGATIPVNVIKDLLSGSSCAEFMSVKFPRYFCKTITGIVMPCLGKLVKVGSSNIPSNCGDLSTFAKRFPSSSHCLSCCFCGSFAIRAKKF</sequence>
<protein>
    <submittedName>
        <fullName evidence="1">Uncharacterized protein</fullName>
    </submittedName>
</protein>
<reference evidence="1" key="1">
    <citation type="submission" date="2022-02" db="EMBL/GenBank/DDBJ databases">
        <authorList>
            <person name="Henning P.M."/>
            <person name="McCubbin A.G."/>
            <person name="Shore J.S."/>
        </authorList>
    </citation>
    <scope>NUCLEOTIDE SEQUENCE</scope>
    <source>
        <strain evidence="1">F60SS</strain>
        <tissue evidence="1">Leaves</tissue>
    </source>
</reference>
<organism evidence="1 2">
    <name type="scientific">Turnera subulata</name>
    <dbReference type="NCBI Taxonomy" id="218843"/>
    <lineage>
        <taxon>Eukaryota</taxon>
        <taxon>Viridiplantae</taxon>
        <taxon>Streptophyta</taxon>
        <taxon>Embryophyta</taxon>
        <taxon>Tracheophyta</taxon>
        <taxon>Spermatophyta</taxon>
        <taxon>Magnoliopsida</taxon>
        <taxon>eudicotyledons</taxon>
        <taxon>Gunneridae</taxon>
        <taxon>Pentapetalae</taxon>
        <taxon>rosids</taxon>
        <taxon>fabids</taxon>
        <taxon>Malpighiales</taxon>
        <taxon>Passifloraceae</taxon>
        <taxon>Turnera</taxon>
    </lineage>
</organism>
<evidence type="ECO:0000313" key="2">
    <source>
        <dbReference type="Proteomes" id="UP001141552"/>
    </source>
</evidence>
<comment type="caution">
    <text evidence="1">The sequence shown here is derived from an EMBL/GenBank/DDBJ whole genome shotgun (WGS) entry which is preliminary data.</text>
</comment>
<dbReference type="AlphaFoldDB" id="A0A9Q0F9N9"/>